<dbReference type="EMBL" id="JAXCLW010000002">
    <property type="protein sequence ID" value="MDY0883059.1"/>
    <property type="molecule type" value="Genomic_DNA"/>
</dbReference>
<dbReference type="InterPro" id="IPR004692">
    <property type="entry name" value="SecG"/>
</dbReference>
<dbReference type="PANTHER" id="PTHR34182:SF1">
    <property type="entry name" value="PROTEIN-EXPORT MEMBRANE PROTEIN SECG"/>
    <property type="match status" value="1"/>
</dbReference>
<evidence type="ECO:0000256" key="4">
    <source>
        <dbReference type="ARBA" id="ARBA00022448"/>
    </source>
</evidence>
<proteinExistence type="inferred from homology"/>
<gene>
    <name evidence="14" type="primary">secG</name>
    <name evidence="14" type="ORF">SMD27_09400</name>
</gene>
<sequence length="141" mass="13540">MIIVLVLHIVIAVFLVGLILVQKNEGGLGGLGGSGSGSGGMGGFLAGRTQANLLTRMTGGLAAAFFVTSLVLAIMSTHGGQTQLVPDVTAPAGTAPAAPAPAAPADSGTLNLEKGTTTTPAAPQPGAPQPGAPQPVAPAGQ</sequence>
<evidence type="ECO:0000313" key="14">
    <source>
        <dbReference type="EMBL" id="MDY0883059.1"/>
    </source>
</evidence>
<evidence type="ECO:0000256" key="2">
    <source>
        <dbReference type="ARBA" id="ARBA00008445"/>
    </source>
</evidence>
<evidence type="ECO:0000256" key="9">
    <source>
        <dbReference type="ARBA" id="ARBA00023010"/>
    </source>
</evidence>
<feature type="transmembrane region" description="Helical" evidence="12">
    <location>
        <begin position="53"/>
        <end position="74"/>
    </location>
</feature>
<dbReference type="NCBIfam" id="TIGR00810">
    <property type="entry name" value="secG"/>
    <property type="match status" value="1"/>
</dbReference>
<dbReference type="Proteomes" id="UP001279642">
    <property type="component" value="Unassembled WGS sequence"/>
</dbReference>
<dbReference type="RefSeq" id="WP_320508111.1">
    <property type="nucleotide sequence ID" value="NZ_JAXCLW010000002.1"/>
</dbReference>
<keyword evidence="5 12" id="KW-1003">Cell membrane</keyword>
<evidence type="ECO:0000256" key="8">
    <source>
        <dbReference type="ARBA" id="ARBA00022989"/>
    </source>
</evidence>
<evidence type="ECO:0000256" key="6">
    <source>
        <dbReference type="ARBA" id="ARBA00022692"/>
    </source>
</evidence>
<comment type="caution">
    <text evidence="12">Lacks conserved residue(s) required for the propagation of feature annotation.</text>
</comment>
<comment type="function">
    <text evidence="11 12">Involved in protein export. Participates in an early event of protein translocation.</text>
</comment>
<dbReference type="PANTHER" id="PTHR34182">
    <property type="entry name" value="PROTEIN-EXPORT MEMBRANE PROTEIN SECG"/>
    <property type="match status" value="1"/>
</dbReference>
<evidence type="ECO:0000256" key="13">
    <source>
        <dbReference type="SAM" id="MobiDB-lite"/>
    </source>
</evidence>
<dbReference type="Pfam" id="PF03840">
    <property type="entry name" value="SecG"/>
    <property type="match status" value="1"/>
</dbReference>
<keyword evidence="4 12" id="KW-0813">Transport</keyword>
<comment type="similarity">
    <text evidence="2 12">Belongs to the SecG family.</text>
</comment>
<evidence type="ECO:0000256" key="7">
    <source>
        <dbReference type="ARBA" id="ARBA00022927"/>
    </source>
</evidence>
<reference evidence="14 15" key="1">
    <citation type="journal article" date="2016" name="Antonie Van Leeuwenhoek">
        <title>Dongia soli sp. nov., isolated from soil from Dokdo, Korea.</title>
        <authorList>
            <person name="Kim D.U."/>
            <person name="Lee H."/>
            <person name="Kim H."/>
            <person name="Kim S.G."/>
            <person name="Ka J.O."/>
        </authorList>
    </citation>
    <scope>NUCLEOTIDE SEQUENCE [LARGE SCALE GENOMIC DNA]</scope>
    <source>
        <strain evidence="14 15">D78</strain>
    </source>
</reference>
<evidence type="ECO:0000256" key="10">
    <source>
        <dbReference type="ARBA" id="ARBA00023136"/>
    </source>
</evidence>
<evidence type="ECO:0000256" key="3">
    <source>
        <dbReference type="ARBA" id="ARBA00017876"/>
    </source>
</evidence>
<comment type="subcellular location">
    <subcellularLocation>
        <location evidence="1 12">Cell membrane</location>
        <topology evidence="1 12">Multi-pass membrane protein</topology>
    </subcellularLocation>
</comment>
<feature type="compositionally biased region" description="Pro residues" evidence="13">
    <location>
        <begin position="122"/>
        <end position="141"/>
    </location>
</feature>
<keyword evidence="10 12" id="KW-0472">Membrane</keyword>
<keyword evidence="9 12" id="KW-0811">Translocation</keyword>
<keyword evidence="8 12" id="KW-1133">Transmembrane helix</keyword>
<evidence type="ECO:0000313" key="15">
    <source>
        <dbReference type="Proteomes" id="UP001279642"/>
    </source>
</evidence>
<evidence type="ECO:0000256" key="1">
    <source>
        <dbReference type="ARBA" id="ARBA00004651"/>
    </source>
</evidence>
<keyword evidence="7 12" id="KW-0653">Protein transport</keyword>
<keyword evidence="6 12" id="KW-0812">Transmembrane</keyword>
<evidence type="ECO:0000256" key="5">
    <source>
        <dbReference type="ARBA" id="ARBA00022475"/>
    </source>
</evidence>
<name>A0ABU5EB81_9PROT</name>
<evidence type="ECO:0000256" key="12">
    <source>
        <dbReference type="RuleBase" id="RU365087"/>
    </source>
</evidence>
<feature type="region of interest" description="Disordered" evidence="13">
    <location>
        <begin position="83"/>
        <end position="141"/>
    </location>
</feature>
<evidence type="ECO:0000256" key="11">
    <source>
        <dbReference type="ARBA" id="ARBA00025182"/>
    </source>
</evidence>
<organism evidence="14 15">
    <name type="scientific">Dongia soli</name>
    <dbReference type="NCBI Taxonomy" id="600628"/>
    <lineage>
        <taxon>Bacteria</taxon>
        <taxon>Pseudomonadati</taxon>
        <taxon>Pseudomonadota</taxon>
        <taxon>Alphaproteobacteria</taxon>
        <taxon>Rhodospirillales</taxon>
        <taxon>Dongiaceae</taxon>
        <taxon>Dongia</taxon>
    </lineage>
</organism>
<comment type="caution">
    <text evidence="14">The sequence shown here is derived from an EMBL/GenBank/DDBJ whole genome shotgun (WGS) entry which is preliminary data.</text>
</comment>
<accession>A0ABU5EB81</accession>
<dbReference type="PRINTS" id="PR01651">
    <property type="entry name" value="SECGEXPORT"/>
</dbReference>
<protein>
    <recommendedName>
        <fullName evidence="3 12">Protein-export membrane protein SecG</fullName>
    </recommendedName>
</protein>
<keyword evidence="15" id="KW-1185">Reference proteome</keyword>